<gene>
    <name evidence="1" type="ORF">ILUMI_21307</name>
</gene>
<dbReference type="Proteomes" id="UP000801492">
    <property type="component" value="Unassembled WGS sequence"/>
</dbReference>
<dbReference type="AlphaFoldDB" id="A0A8K0G3Q3"/>
<dbReference type="EMBL" id="VTPC01090088">
    <property type="protein sequence ID" value="KAF2884866.1"/>
    <property type="molecule type" value="Genomic_DNA"/>
</dbReference>
<proteinExistence type="predicted"/>
<accession>A0A8K0G3Q3</accession>
<name>A0A8K0G3Q3_IGNLU</name>
<protein>
    <submittedName>
        <fullName evidence="1">Uncharacterized protein</fullName>
    </submittedName>
</protein>
<sequence>MLGICNLALAQKKLLDDWKVSLVVPIFKKRDRRDCRNYRGISLLKQVILSRRSNLFDKTIERKRGYVPEEHPLCLHRPGKSL</sequence>
<organism evidence="1 2">
    <name type="scientific">Ignelater luminosus</name>
    <name type="common">Cucubano</name>
    <name type="synonym">Pyrophorus luminosus</name>
    <dbReference type="NCBI Taxonomy" id="2038154"/>
    <lineage>
        <taxon>Eukaryota</taxon>
        <taxon>Metazoa</taxon>
        <taxon>Ecdysozoa</taxon>
        <taxon>Arthropoda</taxon>
        <taxon>Hexapoda</taxon>
        <taxon>Insecta</taxon>
        <taxon>Pterygota</taxon>
        <taxon>Neoptera</taxon>
        <taxon>Endopterygota</taxon>
        <taxon>Coleoptera</taxon>
        <taxon>Polyphaga</taxon>
        <taxon>Elateriformia</taxon>
        <taxon>Elateroidea</taxon>
        <taxon>Elateridae</taxon>
        <taxon>Agrypninae</taxon>
        <taxon>Pyrophorini</taxon>
        <taxon>Ignelater</taxon>
    </lineage>
</organism>
<evidence type="ECO:0000313" key="2">
    <source>
        <dbReference type="Proteomes" id="UP000801492"/>
    </source>
</evidence>
<keyword evidence="2" id="KW-1185">Reference proteome</keyword>
<comment type="caution">
    <text evidence="1">The sequence shown here is derived from an EMBL/GenBank/DDBJ whole genome shotgun (WGS) entry which is preliminary data.</text>
</comment>
<evidence type="ECO:0000313" key="1">
    <source>
        <dbReference type="EMBL" id="KAF2884866.1"/>
    </source>
</evidence>
<reference evidence="1" key="1">
    <citation type="submission" date="2019-08" db="EMBL/GenBank/DDBJ databases">
        <title>The genome of the North American firefly Photinus pyralis.</title>
        <authorList>
            <consortium name="Photinus pyralis genome working group"/>
            <person name="Fallon T.R."/>
            <person name="Sander Lower S.E."/>
            <person name="Weng J.-K."/>
        </authorList>
    </citation>
    <scope>NUCLEOTIDE SEQUENCE</scope>
    <source>
        <strain evidence="1">TRF0915ILg1</strain>
        <tissue evidence="1">Whole body</tissue>
    </source>
</reference>
<dbReference type="OrthoDB" id="6781486at2759"/>